<dbReference type="InParanoid" id="B9SAM5"/>
<protein>
    <submittedName>
        <fullName evidence="1">Uncharacterized protein</fullName>
    </submittedName>
</protein>
<sequence length="115" mass="12556">MTIDIRCSKSLNTTPSRAGNYGGGIGCSGAGAEVEDEDPVEYPTWARSTNTTVIYLTRASHRGSGSGMSRSDGLNLQSFKWLPIYEMRTGGASIKDRRSSKVLTSTHRMVLSHWQ</sequence>
<evidence type="ECO:0000313" key="2">
    <source>
        <dbReference type="Proteomes" id="UP000008311"/>
    </source>
</evidence>
<proteinExistence type="predicted"/>
<gene>
    <name evidence="1" type="ORF">RCOM_1104890</name>
</gene>
<dbReference type="Proteomes" id="UP000008311">
    <property type="component" value="Unassembled WGS sequence"/>
</dbReference>
<keyword evidence="2" id="KW-1185">Reference proteome</keyword>
<organism evidence="1 2">
    <name type="scientific">Ricinus communis</name>
    <name type="common">Castor bean</name>
    <dbReference type="NCBI Taxonomy" id="3988"/>
    <lineage>
        <taxon>Eukaryota</taxon>
        <taxon>Viridiplantae</taxon>
        <taxon>Streptophyta</taxon>
        <taxon>Embryophyta</taxon>
        <taxon>Tracheophyta</taxon>
        <taxon>Spermatophyta</taxon>
        <taxon>Magnoliopsida</taxon>
        <taxon>eudicotyledons</taxon>
        <taxon>Gunneridae</taxon>
        <taxon>Pentapetalae</taxon>
        <taxon>rosids</taxon>
        <taxon>fabids</taxon>
        <taxon>Malpighiales</taxon>
        <taxon>Euphorbiaceae</taxon>
        <taxon>Acalyphoideae</taxon>
        <taxon>Acalypheae</taxon>
        <taxon>Ricinus</taxon>
    </lineage>
</organism>
<name>B9SAM5_RICCO</name>
<dbReference type="EMBL" id="EQ973907">
    <property type="protein sequence ID" value="EEF39348.1"/>
    <property type="molecule type" value="Genomic_DNA"/>
</dbReference>
<dbReference type="AlphaFoldDB" id="B9SAM5"/>
<accession>B9SAM5</accession>
<reference evidence="2" key="1">
    <citation type="journal article" date="2010" name="Nat. Biotechnol.">
        <title>Draft genome sequence of the oilseed species Ricinus communis.</title>
        <authorList>
            <person name="Chan A.P."/>
            <person name="Crabtree J."/>
            <person name="Zhao Q."/>
            <person name="Lorenzi H."/>
            <person name="Orvis J."/>
            <person name="Puiu D."/>
            <person name="Melake-Berhan A."/>
            <person name="Jones K.M."/>
            <person name="Redman J."/>
            <person name="Chen G."/>
            <person name="Cahoon E.B."/>
            <person name="Gedil M."/>
            <person name="Stanke M."/>
            <person name="Haas B.J."/>
            <person name="Wortman J.R."/>
            <person name="Fraser-Liggett C.M."/>
            <person name="Ravel J."/>
            <person name="Rabinowicz P.D."/>
        </authorList>
    </citation>
    <scope>NUCLEOTIDE SEQUENCE [LARGE SCALE GENOMIC DNA]</scope>
    <source>
        <strain evidence="2">cv. Hale</strain>
    </source>
</reference>
<evidence type="ECO:0000313" key="1">
    <source>
        <dbReference type="EMBL" id="EEF39348.1"/>
    </source>
</evidence>